<dbReference type="Proteomes" id="UP000499080">
    <property type="component" value="Unassembled WGS sequence"/>
</dbReference>
<dbReference type="EMBL" id="BGPR01007902">
    <property type="protein sequence ID" value="GBN30359.1"/>
    <property type="molecule type" value="Genomic_DNA"/>
</dbReference>
<keyword evidence="2" id="KW-1185">Reference proteome</keyword>
<dbReference type="AlphaFoldDB" id="A0A4Y2MV10"/>
<organism evidence="1 2">
    <name type="scientific">Araneus ventricosus</name>
    <name type="common">Orbweaver spider</name>
    <name type="synonym">Epeira ventricosa</name>
    <dbReference type="NCBI Taxonomy" id="182803"/>
    <lineage>
        <taxon>Eukaryota</taxon>
        <taxon>Metazoa</taxon>
        <taxon>Ecdysozoa</taxon>
        <taxon>Arthropoda</taxon>
        <taxon>Chelicerata</taxon>
        <taxon>Arachnida</taxon>
        <taxon>Araneae</taxon>
        <taxon>Araneomorphae</taxon>
        <taxon>Entelegynae</taxon>
        <taxon>Araneoidea</taxon>
        <taxon>Araneidae</taxon>
        <taxon>Araneus</taxon>
    </lineage>
</organism>
<feature type="non-terminal residue" evidence="1">
    <location>
        <position position="109"/>
    </location>
</feature>
<gene>
    <name evidence="1" type="ORF">AVEN_257556_1</name>
</gene>
<proteinExistence type="predicted"/>
<evidence type="ECO:0000313" key="1">
    <source>
        <dbReference type="EMBL" id="GBN30359.1"/>
    </source>
</evidence>
<name>A0A4Y2MV10_ARAVE</name>
<protein>
    <submittedName>
        <fullName evidence="1">Uncharacterized protein</fullName>
    </submittedName>
</protein>
<evidence type="ECO:0000313" key="2">
    <source>
        <dbReference type="Proteomes" id="UP000499080"/>
    </source>
</evidence>
<accession>A0A4Y2MV10</accession>
<reference evidence="1 2" key="1">
    <citation type="journal article" date="2019" name="Sci. Rep.">
        <title>Orb-weaving spider Araneus ventricosus genome elucidates the spidroin gene catalogue.</title>
        <authorList>
            <person name="Kono N."/>
            <person name="Nakamura H."/>
            <person name="Ohtoshi R."/>
            <person name="Moran D.A.P."/>
            <person name="Shinohara A."/>
            <person name="Yoshida Y."/>
            <person name="Fujiwara M."/>
            <person name="Mori M."/>
            <person name="Tomita M."/>
            <person name="Arakawa K."/>
        </authorList>
    </citation>
    <scope>NUCLEOTIDE SEQUENCE [LARGE SCALE GENOMIC DNA]</scope>
</reference>
<comment type="caution">
    <text evidence="1">The sequence shown here is derived from an EMBL/GenBank/DDBJ whole genome shotgun (WGS) entry which is preliminary data.</text>
</comment>
<sequence>MNVLISILFQQRARVITNEDLLGDESSSLCPRIAQPRNIAVAARSGLCPGRAFSSYVMNVLISILFQQRARVITNEDLLGDESSSLCPRIAQPRNIAVAARSGEHTVET</sequence>